<reference evidence="2" key="1">
    <citation type="submission" date="2020-08" db="EMBL/GenBank/DDBJ databases">
        <title>Multicomponent nature underlies the extraordinary mechanical properties of spider dragline silk.</title>
        <authorList>
            <person name="Kono N."/>
            <person name="Nakamura H."/>
            <person name="Mori M."/>
            <person name="Yoshida Y."/>
            <person name="Ohtoshi R."/>
            <person name="Malay A.D."/>
            <person name="Moran D.A.P."/>
            <person name="Tomita M."/>
            <person name="Numata K."/>
            <person name="Arakawa K."/>
        </authorList>
    </citation>
    <scope>NUCLEOTIDE SEQUENCE</scope>
</reference>
<accession>A0A8X6RNU4</accession>
<evidence type="ECO:0000313" key="2">
    <source>
        <dbReference type="EMBL" id="GFX96004.1"/>
    </source>
</evidence>
<organism evidence="2 3">
    <name type="scientific">Trichonephila clavipes</name>
    <name type="common">Golden silk orbweaver</name>
    <name type="synonym">Nephila clavipes</name>
    <dbReference type="NCBI Taxonomy" id="2585209"/>
    <lineage>
        <taxon>Eukaryota</taxon>
        <taxon>Metazoa</taxon>
        <taxon>Ecdysozoa</taxon>
        <taxon>Arthropoda</taxon>
        <taxon>Chelicerata</taxon>
        <taxon>Arachnida</taxon>
        <taxon>Araneae</taxon>
        <taxon>Araneomorphae</taxon>
        <taxon>Entelegynae</taxon>
        <taxon>Araneoidea</taxon>
        <taxon>Nephilidae</taxon>
        <taxon>Trichonephila</taxon>
    </lineage>
</organism>
<dbReference type="AlphaFoldDB" id="A0A8X6RNU4"/>
<protein>
    <submittedName>
        <fullName evidence="2">Uncharacterized protein</fullName>
    </submittedName>
</protein>
<evidence type="ECO:0000313" key="3">
    <source>
        <dbReference type="Proteomes" id="UP000887159"/>
    </source>
</evidence>
<comment type="caution">
    <text evidence="2">The sequence shown here is derived from an EMBL/GenBank/DDBJ whole genome shotgun (WGS) entry which is preliminary data.</text>
</comment>
<dbReference type="EMBL" id="BMAU01021190">
    <property type="protein sequence ID" value="GFX96004.1"/>
    <property type="molecule type" value="Genomic_DNA"/>
</dbReference>
<gene>
    <name evidence="2" type="ORF">TNCV_2288941</name>
</gene>
<evidence type="ECO:0000256" key="1">
    <source>
        <dbReference type="SAM" id="MobiDB-lite"/>
    </source>
</evidence>
<keyword evidence="3" id="KW-1185">Reference proteome</keyword>
<proteinExistence type="predicted"/>
<name>A0A8X6RNU4_TRICX</name>
<sequence>MDESNIESQTTTEVTPEQACRNLQMLYGLSRSKEVQMTCIKAELAIQQQTPIYNEEYIATLIKNKAQLDMDQQSVMGEILLIRCPIENCQLHNRNTNDKNPKKDLATVIDKVKKRNNLRGPVMRSLNSPKRPRELSRKSRLKR</sequence>
<feature type="region of interest" description="Disordered" evidence="1">
    <location>
        <begin position="117"/>
        <end position="143"/>
    </location>
</feature>
<dbReference type="Proteomes" id="UP000887159">
    <property type="component" value="Unassembled WGS sequence"/>
</dbReference>